<feature type="binding site" evidence="7">
    <location>
        <begin position="117"/>
        <end position="123"/>
    </location>
    <ligand>
        <name>ATP</name>
        <dbReference type="ChEBI" id="CHEBI:30616"/>
    </ligand>
</feature>
<dbReference type="InterPro" id="IPR013221">
    <property type="entry name" value="Mur_ligase_cen"/>
</dbReference>
<evidence type="ECO:0000313" key="12">
    <source>
        <dbReference type="Proteomes" id="UP001249020"/>
    </source>
</evidence>
<dbReference type="InterPro" id="IPR036615">
    <property type="entry name" value="Mur_ligase_C_dom_sf"/>
</dbReference>
<dbReference type="RefSeq" id="WP_311362021.1">
    <property type="nucleotide sequence ID" value="NZ_JAVRIE010000004.1"/>
</dbReference>
<comment type="function">
    <text evidence="7 8">Cell wall formation. Catalyzes the addition of glutamate to the nucleotide precursor UDP-N-acetylmuramoyl-L-alanine (UMA).</text>
</comment>
<name>A0AAW8R1V1_9ALTE</name>
<evidence type="ECO:0000256" key="3">
    <source>
        <dbReference type="ARBA" id="ARBA00022490"/>
    </source>
</evidence>
<evidence type="ECO:0000256" key="1">
    <source>
        <dbReference type="ARBA" id="ARBA00004496"/>
    </source>
</evidence>
<proteinExistence type="inferred from homology"/>
<dbReference type="PANTHER" id="PTHR43692">
    <property type="entry name" value="UDP-N-ACETYLMURAMOYLALANINE--D-GLUTAMATE LIGASE"/>
    <property type="match status" value="1"/>
</dbReference>
<dbReference type="Pfam" id="PF08245">
    <property type="entry name" value="Mur_ligase_M"/>
    <property type="match status" value="1"/>
</dbReference>
<dbReference type="Proteomes" id="UP001249020">
    <property type="component" value="Unassembled WGS sequence"/>
</dbReference>
<dbReference type="GO" id="GO:0005524">
    <property type="term" value="F:ATP binding"/>
    <property type="evidence" value="ECO:0007669"/>
    <property type="project" value="UniProtKB-UniRule"/>
</dbReference>
<protein>
    <recommendedName>
        <fullName evidence="7 8">UDP-N-acetylmuramoylalanine--D-glutamate ligase</fullName>
        <ecNumber evidence="7 8">6.3.2.9</ecNumber>
    </recommendedName>
    <alternativeName>
        <fullName evidence="7">D-glutamic acid-adding enzyme</fullName>
    </alternativeName>
    <alternativeName>
        <fullName evidence="7">UDP-N-acetylmuramoyl-L-alanyl-D-glutamate synthetase</fullName>
    </alternativeName>
</protein>
<organism evidence="11 12">
    <name type="scientific">Brumicola blandensis</name>
    <dbReference type="NCBI Taxonomy" id="3075611"/>
    <lineage>
        <taxon>Bacteria</taxon>
        <taxon>Pseudomonadati</taxon>
        <taxon>Pseudomonadota</taxon>
        <taxon>Gammaproteobacteria</taxon>
        <taxon>Alteromonadales</taxon>
        <taxon>Alteromonadaceae</taxon>
        <taxon>Brumicola</taxon>
    </lineage>
</organism>
<keyword evidence="4 7" id="KW-0436">Ligase</keyword>
<dbReference type="Gene3D" id="3.40.1190.10">
    <property type="entry name" value="Mur-like, catalytic domain"/>
    <property type="match status" value="1"/>
</dbReference>
<dbReference type="SUPFAM" id="SSF53623">
    <property type="entry name" value="MurD-like peptide ligases, catalytic domain"/>
    <property type="match status" value="1"/>
</dbReference>
<dbReference type="Gene3D" id="3.90.190.20">
    <property type="entry name" value="Mur ligase, C-terminal domain"/>
    <property type="match status" value="1"/>
</dbReference>
<keyword evidence="3 7" id="KW-0963">Cytoplasm</keyword>
<gene>
    <name evidence="7 11" type="primary">murD</name>
    <name evidence="11" type="ORF">RM544_11955</name>
</gene>
<dbReference type="Pfam" id="PF21799">
    <property type="entry name" value="MurD-like_N"/>
    <property type="match status" value="1"/>
</dbReference>
<evidence type="ECO:0000256" key="4">
    <source>
        <dbReference type="ARBA" id="ARBA00022598"/>
    </source>
</evidence>
<dbReference type="Pfam" id="PF02875">
    <property type="entry name" value="Mur_ligase_C"/>
    <property type="match status" value="1"/>
</dbReference>
<dbReference type="EMBL" id="JAVRIE010000004">
    <property type="protein sequence ID" value="MDT0583256.1"/>
    <property type="molecule type" value="Genomic_DNA"/>
</dbReference>
<evidence type="ECO:0000313" key="11">
    <source>
        <dbReference type="EMBL" id="MDT0583256.1"/>
    </source>
</evidence>
<dbReference type="SUPFAM" id="SSF53244">
    <property type="entry name" value="MurD-like peptide ligases, peptide-binding domain"/>
    <property type="match status" value="1"/>
</dbReference>
<reference evidence="11 12" key="1">
    <citation type="submission" date="2023-09" db="EMBL/GenBank/DDBJ databases">
        <authorList>
            <person name="Rey-Velasco X."/>
        </authorList>
    </citation>
    <scope>NUCLEOTIDE SEQUENCE [LARGE SCALE GENOMIC DNA]</scope>
    <source>
        <strain evidence="11 12">W409</strain>
    </source>
</reference>
<dbReference type="Gene3D" id="3.40.50.720">
    <property type="entry name" value="NAD(P)-binding Rossmann-like Domain"/>
    <property type="match status" value="1"/>
</dbReference>
<dbReference type="InterPro" id="IPR005762">
    <property type="entry name" value="MurD"/>
</dbReference>
<evidence type="ECO:0000256" key="6">
    <source>
        <dbReference type="ARBA" id="ARBA00022840"/>
    </source>
</evidence>
<sequence>MNPHLAHQSIAVVGYGITGRACVRFLLSKTANVTVIDKREDLANQILADMPDSAGSISILGFRDDMDLSSFDWVILSPGVSPHQICFERYKSKQGRLIGDIELFALFNKTPLIGITGSNGKTTVTDMLGECLRAAGLHIELAGNYGKCALDLLLDYPKENGDTLDFIVLELSSFQLEVCQSLRLEVATILNITEDHIDRHGSFENYKVAKQTIFDMTEAIVVNLGEDTSMPANQKKISASVSLDNPVANFYLDQETGAVLHHSNSEQAAQALFNVNDMKLVGAHNYINAMTVLAICHHLHIDLCNPIEALKTYGGLAHRFELVSQNSKITWINDSKATNVGACLAALKCFENTHDELILVAGGDAKGTDLHPLKEALNNRVNQLIVFGKDAKQFILLCPSAIVVNTLEAAVSIAASHASQSSAEKVTVLLSPACASLDMFANYQQRGDVFRKAVLEQEAQRNVANG</sequence>
<accession>A0AAW8R1V1</accession>
<keyword evidence="7 8" id="KW-0133">Cell shape</keyword>
<evidence type="ECO:0000256" key="8">
    <source>
        <dbReference type="RuleBase" id="RU003664"/>
    </source>
</evidence>
<keyword evidence="7 8" id="KW-0131">Cell cycle</keyword>
<comment type="catalytic activity">
    <reaction evidence="7 8">
        <text>UDP-N-acetyl-alpha-D-muramoyl-L-alanine + D-glutamate + ATP = UDP-N-acetyl-alpha-D-muramoyl-L-alanyl-D-glutamate + ADP + phosphate + H(+)</text>
        <dbReference type="Rhea" id="RHEA:16429"/>
        <dbReference type="ChEBI" id="CHEBI:15378"/>
        <dbReference type="ChEBI" id="CHEBI:29986"/>
        <dbReference type="ChEBI" id="CHEBI:30616"/>
        <dbReference type="ChEBI" id="CHEBI:43474"/>
        <dbReference type="ChEBI" id="CHEBI:83898"/>
        <dbReference type="ChEBI" id="CHEBI:83900"/>
        <dbReference type="ChEBI" id="CHEBI:456216"/>
        <dbReference type="EC" id="6.3.2.9"/>
    </reaction>
</comment>
<feature type="domain" description="Mur ligase central" evidence="10">
    <location>
        <begin position="115"/>
        <end position="295"/>
    </location>
</feature>
<evidence type="ECO:0000259" key="9">
    <source>
        <dbReference type="Pfam" id="PF02875"/>
    </source>
</evidence>
<evidence type="ECO:0000256" key="5">
    <source>
        <dbReference type="ARBA" id="ARBA00022741"/>
    </source>
</evidence>
<comment type="similarity">
    <text evidence="7">Belongs to the MurCDEF family.</text>
</comment>
<keyword evidence="7 8" id="KW-0573">Peptidoglycan synthesis</keyword>
<evidence type="ECO:0000256" key="2">
    <source>
        <dbReference type="ARBA" id="ARBA00004752"/>
    </source>
</evidence>
<dbReference type="InterPro" id="IPR036565">
    <property type="entry name" value="Mur-like_cat_sf"/>
</dbReference>
<dbReference type="HAMAP" id="MF_00639">
    <property type="entry name" value="MurD"/>
    <property type="match status" value="1"/>
</dbReference>
<dbReference type="GO" id="GO:0008764">
    <property type="term" value="F:UDP-N-acetylmuramoylalanine-D-glutamate ligase activity"/>
    <property type="evidence" value="ECO:0007669"/>
    <property type="project" value="UniProtKB-UniRule"/>
</dbReference>
<keyword evidence="7 8" id="KW-0132">Cell division</keyword>
<keyword evidence="5 7" id="KW-0547">Nucleotide-binding</keyword>
<dbReference type="GO" id="GO:0009252">
    <property type="term" value="P:peptidoglycan biosynthetic process"/>
    <property type="evidence" value="ECO:0007669"/>
    <property type="project" value="UniProtKB-UniRule"/>
</dbReference>
<dbReference type="AlphaFoldDB" id="A0AAW8R1V1"/>
<dbReference type="PANTHER" id="PTHR43692:SF1">
    <property type="entry name" value="UDP-N-ACETYLMURAMOYLALANINE--D-GLUTAMATE LIGASE"/>
    <property type="match status" value="1"/>
</dbReference>
<evidence type="ECO:0000256" key="7">
    <source>
        <dbReference type="HAMAP-Rule" id="MF_00639"/>
    </source>
</evidence>
<dbReference type="InterPro" id="IPR004101">
    <property type="entry name" value="Mur_ligase_C"/>
</dbReference>
<dbReference type="GO" id="GO:0051301">
    <property type="term" value="P:cell division"/>
    <property type="evidence" value="ECO:0007669"/>
    <property type="project" value="UniProtKB-KW"/>
</dbReference>
<dbReference type="EC" id="6.3.2.9" evidence="7 8"/>
<keyword evidence="6 7" id="KW-0067">ATP-binding</keyword>
<dbReference type="GO" id="GO:0005737">
    <property type="term" value="C:cytoplasm"/>
    <property type="evidence" value="ECO:0007669"/>
    <property type="project" value="UniProtKB-SubCell"/>
</dbReference>
<comment type="pathway">
    <text evidence="2 7 8">Cell wall biogenesis; peptidoglycan biosynthesis.</text>
</comment>
<dbReference type="GO" id="GO:0008360">
    <property type="term" value="P:regulation of cell shape"/>
    <property type="evidence" value="ECO:0007669"/>
    <property type="project" value="UniProtKB-KW"/>
</dbReference>
<dbReference type="NCBIfam" id="TIGR01087">
    <property type="entry name" value="murD"/>
    <property type="match status" value="1"/>
</dbReference>
<evidence type="ECO:0000259" key="10">
    <source>
        <dbReference type="Pfam" id="PF08245"/>
    </source>
</evidence>
<keyword evidence="12" id="KW-1185">Reference proteome</keyword>
<comment type="subcellular location">
    <subcellularLocation>
        <location evidence="1 7 8">Cytoplasm</location>
    </subcellularLocation>
</comment>
<keyword evidence="7 8" id="KW-0961">Cell wall biogenesis/degradation</keyword>
<feature type="domain" description="Mur ligase C-terminal" evidence="9">
    <location>
        <begin position="318"/>
        <end position="433"/>
    </location>
</feature>
<dbReference type="GO" id="GO:0071555">
    <property type="term" value="P:cell wall organization"/>
    <property type="evidence" value="ECO:0007669"/>
    <property type="project" value="UniProtKB-KW"/>
</dbReference>
<dbReference type="SUPFAM" id="SSF51984">
    <property type="entry name" value="MurCD N-terminal domain"/>
    <property type="match status" value="1"/>
</dbReference>
<comment type="caution">
    <text evidence="11">The sequence shown here is derived from an EMBL/GenBank/DDBJ whole genome shotgun (WGS) entry which is preliminary data.</text>
</comment>